<dbReference type="InterPro" id="IPR029045">
    <property type="entry name" value="ClpP/crotonase-like_dom_sf"/>
</dbReference>
<sequence length="70" mass="7718">MFSFFKKKKIISHIKLNGVIGNVGKFRQGIDFAGQEEIIKKAFSLKKIKAVAVSINSPGGSPVQSHLIYK</sequence>
<proteinExistence type="predicted"/>
<feature type="non-terminal residue" evidence="1">
    <location>
        <position position="70"/>
    </location>
</feature>
<name>A0A382EQD6_9ZZZZ</name>
<dbReference type="Gene3D" id="3.90.226.10">
    <property type="entry name" value="2-enoyl-CoA Hydratase, Chain A, domain 1"/>
    <property type="match status" value="1"/>
</dbReference>
<dbReference type="SUPFAM" id="SSF52096">
    <property type="entry name" value="ClpP/crotonase"/>
    <property type="match status" value="1"/>
</dbReference>
<accession>A0A382EQD6</accession>
<protein>
    <recommendedName>
        <fullName evidence="2">Peptidase S49 domain-containing protein</fullName>
    </recommendedName>
</protein>
<gene>
    <name evidence="1" type="ORF">METZ01_LOCUS205386</name>
</gene>
<dbReference type="EMBL" id="UINC01045590">
    <property type="protein sequence ID" value="SVB52532.1"/>
    <property type="molecule type" value="Genomic_DNA"/>
</dbReference>
<dbReference type="AlphaFoldDB" id="A0A382EQD6"/>
<organism evidence="1">
    <name type="scientific">marine metagenome</name>
    <dbReference type="NCBI Taxonomy" id="408172"/>
    <lineage>
        <taxon>unclassified sequences</taxon>
        <taxon>metagenomes</taxon>
        <taxon>ecological metagenomes</taxon>
    </lineage>
</organism>
<evidence type="ECO:0000313" key="1">
    <source>
        <dbReference type="EMBL" id="SVB52532.1"/>
    </source>
</evidence>
<evidence type="ECO:0008006" key="2">
    <source>
        <dbReference type="Google" id="ProtNLM"/>
    </source>
</evidence>
<reference evidence="1" key="1">
    <citation type="submission" date="2018-05" db="EMBL/GenBank/DDBJ databases">
        <authorList>
            <person name="Lanie J.A."/>
            <person name="Ng W.-L."/>
            <person name="Kazmierczak K.M."/>
            <person name="Andrzejewski T.M."/>
            <person name="Davidsen T.M."/>
            <person name="Wayne K.J."/>
            <person name="Tettelin H."/>
            <person name="Glass J.I."/>
            <person name="Rusch D."/>
            <person name="Podicherti R."/>
            <person name="Tsui H.-C.T."/>
            <person name="Winkler M.E."/>
        </authorList>
    </citation>
    <scope>NUCLEOTIDE SEQUENCE</scope>
</reference>